<dbReference type="GO" id="GO:0072594">
    <property type="term" value="P:establishment of protein localization to organelle"/>
    <property type="evidence" value="ECO:0007669"/>
    <property type="project" value="TreeGrafter"/>
</dbReference>
<evidence type="ECO:0000256" key="6">
    <source>
        <dbReference type="ARBA" id="ARBA00023136"/>
    </source>
</evidence>
<dbReference type="Gene3D" id="2.40.160.110">
    <property type="match status" value="1"/>
</dbReference>
<dbReference type="EMBL" id="QDEB01048608">
    <property type="protein sequence ID" value="RZC37851.1"/>
    <property type="molecule type" value="Genomic_DNA"/>
</dbReference>
<feature type="region of interest" description="Disordered" evidence="8">
    <location>
        <begin position="27"/>
        <end position="56"/>
    </location>
</feature>
<feature type="transmembrane region" description="Helical" evidence="9">
    <location>
        <begin position="244"/>
        <end position="266"/>
    </location>
</feature>
<evidence type="ECO:0000256" key="7">
    <source>
        <dbReference type="ARBA" id="ARBA00023180"/>
    </source>
</evidence>
<keyword evidence="12" id="KW-1185">Reference proteome</keyword>
<keyword evidence="7" id="KW-0325">Glycoprotein</keyword>
<comment type="caution">
    <text evidence="11">The sequence shown here is derived from an EMBL/GenBank/DDBJ whole genome shotgun (WGS) entry which is preliminary data.</text>
</comment>
<dbReference type="GO" id="GO:0031902">
    <property type="term" value="C:late endosome membrane"/>
    <property type="evidence" value="ECO:0007669"/>
    <property type="project" value="TreeGrafter"/>
</dbReference>
<evidence type="ECO:0000256" key="8">
    <source>
        <dbReference type="SAM" id="MobiDB-lite"/>
    </source>
</evidence>
<gene>
    <name evidence="11" type="ORF">BDFB_004176</name>
</gene>
<evidence type="ECO:0000313" key="11">
    <source>
        <dbReference type="EMBL" id="RZC37851.1"/>
    </source>
</evidence>
<dbReference type="GO" id="GO:0005765">
    <property type="term" value="C:lysosomal membrane"/>
    <property type="evidence" value="ECO:0007669"/>
    <property type="project" value="TreeGrafter"/>
</dbReference>
<evidence type="ECO:0000259" key="10">
    <source>
        <dbReference type="Pfam" id="PF01299"/>
    </source>
</evidence>
<keyword evidence="3" id="KW-0732">Signal</keyword>
<dbReference type="STRING" id="1661398.A0A482VY25"/>
<evidence type="ECO:0000256" key="5">
    <source>
        <dbReference type="ARBA" id="ARBA00022989"/>
    </source>
</evidence>
<evidence type="ECO:0000256" key="9">
    <source>
        <dbReference type="SAM" id="Phobius"/>
    </source>
</evidence>
<name>A0A482VY25_ASBVE</name>
<feature type="compositionally biased region" description="Polar residues" evidence="8">
    <location>
        <begin position="35"/>
        <end position="54"/>
    </location>
</feature>
<feature type="non-terminal residue" evidence="11">
    <location>
        <position position="1"/>
    </location>
</feature>
<reference evidence="11 12" key="1">
    <citation type="submission" date="2017-03" db="EMBL/GenBank/DDBJ databases">
        <title>Genome of the blue death feigning beetle - Asbolus verrucosus.</title>
        <authorList>
            <person name="Rider S.D."/>
        </authorList>
    </citation>
    <scope>NUCLEOTIDE SEQUENCE [LARGE SCALE GENOMIC DNA]</scope>
    <source>
        <strain evidence="11">Butters</strain>
        <tissue evidence="11">Head and leg muscle</tissue>
    </source>
</reference>
<keyword evidence="2 9" id="KW-0812">Transmembrane</keyword>
<dbReference type="InterPro" id="IPR048528">
    <property type="entry name" value="Lamp2-like_luminal"/>
</dbReference>
<dbReference type="PANTHER" id="PTHR11506">
    <property type="entry name" value="LYSOSOME-ASSOCIATED MEMBRANE GLYCOPROTEIN"/>
    <property type="match status" value="1"/>
</dbReference>
<dbReference type="InterPro" id="IPR002000">
    <property type="entry name" value="Lysosome-assoc_membr_glycop"/>
</dbReference>
<dbReference type="AlphaFoldDB" id="A0A482VY25"/>
<keyword evidence="5 9" id="KW-1133">Transmembrane helix</keyword>
<dbReference type="PANTHER" id="PTHR11506:SF40">
    <property type="entry name" value="LYSOSOME-ASSOCIATED MEMBRANE GLYCOPROTEIN 5"/>
    <property type="match status" value="1"/>
</dbReference>
<dbReference type="GO" id="GO:0005886">
    <property type="term" value="C:plasma membrane"/>
    <property type="evidence" value="ECO:0007669"/>
    <property type="project" value="TreeGrafter"/>
</dbReference>
<keyword evidence="4" id="KW-0967">Endosome</keyword>
<evidence type="ECO:0000256" key="1">
    <source>
        <dbReference type="ARBA" id="ARBA00004530"/>
    </source>
</evidence>
<proteinExistence type="predicted"/>
<feature type="domain" description="Lysosome-associated membrane glycoprotein 2-like luminal" evidence="10">
    <location>
        <begin position="64"/>
        <end position="190"/>
    </location>
</feature>
<accession>A0A482VY25</accession>
<evidence type="ECO:0000256" key="2">
    <source>
        <dbReference type="ARBA" id="ARBA00022692"/>
    </source>
</evidence>
<keyword evidence="6 9" id="KW-0472">Membrane</keyword>
<dbReference type="Pfam" id="PF01299">
    <property type="entry name" value="Lamp2-like_luminal"/>
    <property type="match status" value="1"/>
</dbReference>
<evidence type="ECO:0000256" key="4">
    <source>
        <dbReference type="ARBA" id="ARBA00022753"/>
    </source>
</evidence>
<feature type="non-terminal residue" evidence="11">
    <location>
        <position position="280"/>
    </location>
</feature>
<evidence type="ECO:0000256" key="3">
    <source>
        <dbReference type="ARBA" id="ARBA00022729"/>
    </source>
</evidence>
<protein>
    <recommendedName>
        <fullName evidence="10">Lysosome-associated membrane glycoprotein 2-like luminal domain-containing protein</fullName>
    </recommendedName>
</protein>
<comment type="subcellular location">
    <subcellularLocation>
        <location evidence="1">Endosome membrane</location>
        <topology evidence="1">Single-pass type I membrane protein</topology>
    </subcellularLocation>
</comment>
<organism evidence="11 12">
    <name type="scientific">Asbolus verrucosus</name>
    <name type="common">Desert ironclad beetle</name>
    <dbReference type="NCBI Taxonomy" id="1661398"/>
    <lineage>
        <taxon>Eukaryota</taxon>
        <taxon>Metazoa</taxon>
        <taxon>Ecdysozoa</taxon>
        <taxon>Arthropoda</taxon>
        <taxon>Hexapoda</taxon>
        <taxon>Insecta</taxon>
        <taxon>Pterygota</taxon>
        <taxon>Neoptera</taxon>
        <taxon>Endopterygota</taxon>
        <taxon>Coleoptera</taxon>
        <taxon>Polyphaga</taxon>
        <taxon>Cucujiformia</taxon>
        <taxon>Tenebrionidae</taxon>
        <taxon>Pimeliinae</taxon>
        <taxon>Asbolus</taxon>
    </lineage>
</organism>
<dbReference type="Proteomes" id="UP000292052">
    <property type="component" value="Unassembled WGS sequence"/>
</dbReference>
<evidence type="ECO:0000313" key="12">
    <source>
        <dbReference type="Proteomes" id="UP000292052"/>
    </source>
</evidence>
<dbReference type="OrthoDB" id="6248302at2759"/>
<sequence>VFSLHYYELGATISSLVSAITLSNQDTTKPRHTKFSSSTAEPGSGSLVTPSSTASKDKDKGVAVYRYINSNSGTTCILMKTDAVVEVKFLMYNLEEQADSFIPDKALVDGNCKNEDASFISISWTGYNLVLNFAKTPGGERWYIKNIELTVSPDLPQFHNIKTHGKPIKLYHKETLIPTPVGKSYSCQEVDIDLETDEDDHPPPGLKGSLLLRLLQLQPFMYKGEEFESSFECKPQKSYPDETAPIAVGSTLAIAVLMTVTGYGIFRYFKIKNVQYNTME</sequence>